<name>A0ABN8J7T6_9NEOP</name>
<dbReference type="PROSITE" id="PS50157">
    <property type="entry name" value="ZINC_FINGER_C2H2_2"/>
    <property type="match status" value="4"/>
</dbReference>
<dbReference type="PROSITE" id="PS00028">
    <property type="entry name" value="ZINC_FINGER_C2H2_1"/>
    <property type="match status" value="6"/>
</dbReference>
<keyword evidence="3 5" id="KW-0863">Zinc-finger</keyword>
<dbReference type="SMART" id="SM00355">
    <property type="entry name" value="ZnF_C2H2"/>
    <property type="match status" value="9"/>
</dbReference>
<evidence type="ECO:0000256" key="4">
    <source>
        <dbReference type="ARBA" id="ARBA00022833"/>
    </source>
</evidence>
<dbReference type="InterPro" id="IPR013087">
    <property type="entry name" value="Znf_C2H2_type"/>
</dbReference>
<dbReference type="InterPro" id="IPR036236">
    <property type="entry name" value="Znf_C2H2_sf"/>
</dbReference>
<evidence type="ECO:0000256" key="3">
    <source>
        <dbReference type="ARBA" id="ARBA00022771"/>
    </source>
</evidence>
<dbReference type="Gene3D" id="3.30.160.60">
    <property type="entry name" value="Classic Zinc Finger"/>
    <property type="match status" value="4"/>
</dbReference>
<feature type="domain" description="C2H2-type" evidence="6">
    <location>
        <begin position="332"/>
        <end position="357"/>
    </location>
</feature>
<evidence type="ECO:0000256" key="1">
    <source>
        <dbReference type="ARBA" id="ARBA00022723"/>
    </source>
</evidence>
<keyword evidence="8" id="KW-1185">Reference proteome</keyword>
<sequence length="357" mass="41000">MICEVPPPRDPDVIRGPEATVEIDSDDSCPLPPIQRRRGFTAKEKRQIMRDNVSQVLLNSTLTPFRWLQKNYRCFFCRDLFKTPKEWREHQNGHDTRAELAAALDVHWESTVYVDVSRIACRLCAEPISELHQLIDHLVHCHGVNFNREAARCLTAYKLDDEFVHCVLCERRFRAFSHALVHAHREHKGAGEVLCEVCGQSYKSIGYLRNHIRSEHSGGVECTKCAVKLRYTALRSHMQREHGQRYACNGCGQAFATQYKRACHSMLAHGDRQAVSCHLCPRTFLFRSTMQRHLRQTHLRERDSECAVCGWRSFGGHALKKHMLSHSTARDVQCPQCGKGFKSGKTMKQHCANVHKS</sequence>
<dbReference type="SUPFAM" id="SSF57667">
    <property type="entry name" value="beta-beta-alpha zinc fingers"/>
    <property type="match status" value="3"/>
</dbReference>
<feature type="domain" description="C2H2-type" evidence="6">
    <location>
        <begin position="193"/>
        <end position="221"/>
    </location>
</feature>
<accession>A0ABN8J7T6</accession>
<dbReference type="EMBL" id="CAKOGK010000046">
    <property type="protein sequence ID" value="CAH2079337.1"/>
    <property type="molecule type" value="Genomic_DNA"/>
</dbReference>
<organism evidence="7 8">
    <name type="scientific">Iphiclides podalirius</name>
    <name type="common">scarce swallowtail</name>
    <dbReference type="NCBI Taxonomy" id="110791"/>
    <lineage>
        <taxon>Eukaryota</taxon>
        <taxon>Metazoa</taxon>
        <taxon>Ecdysozoa</taxon>
        <taxon>Arthropoda</taxon>
        <taxon>Hexapoda</taxon>
        <taxon>Insecta</taxon>
        <taxon>Pterygota</taxon>
        <taxon>Neoptera</taxon>
        <taxon>Endopterygota</taxon>
        <taxon>Lepidoptera</taxon>
        <taxon>Glossata</taxon>
        <taxon>Ditrysia</taxon>
        <taxon>Papilionoidea</taxon>
        <taxon>Papilionidae</taxon>
        <taxon>Papilioninae</taxon>
        <taxon>Iphiclides</taxon>
    </lineage>
</organism>
<evidence type="ECO:0000313" key="8">
    <source>
        <dbReference type="Proteomes" id="UP000837857"/>
    </source>
</evidence>
<feature type="non-terminal residue" evidence="7">
    <location>
        <position position="357"/>
    </location>
</feature>
<feature type="domain" description="C2H2-type" evidence="6">
    <location>
        <begin position="275"/>
        <end position="303"/>
    </location>
</feature>
<feature type="domain" description="C2H2-type" evidence="6">
    <location>
        <begin position="246"/>
        <end position="274"/>
    </location>
</feature>
<evidence type="ECO:0000313" key="7">
    <source>
        <dbReference type="EMBL" id="CAH2079337.1"/>
    </source>
</evidence>
<keyword evidence="1" id="KW-0479">Metal-binding</keyword>
<evidence type="ECO:0000259" key="6">
    <source>
        <dbReference type="PROSITE" id="PS50157"/>
    </source>
</evidence>
<dbReference type="PANTHER" id="PTHR24409:SF295">
    <property type="entry name" value="AZ2-RELATED"/>
    <property type="match status" value="1"/>
</dbReference>
<reference evidence="7" key="1">
    <citation type="submission" date="2022-03" db="EMBL/GenBank/DDBJ databases">
        <authorList>
            <person name="Martin H S."/>
        </authorList>
    </citation>
    <scope>NUCLEOTIDE SEQUENCE [LARGE SCALE GENOMIC DNA]</scope>
</reference>
<proteinExistence type="predicted"/>
<dbReference type="PANTHER" id="PTHR24409">
    <property type="entry name" value="ZINC FINGER PROTEIN 142"/>
    <property type="match status" value="1"/>
</dbReference>
<evidence type="ECO:0000256" key="2">
    <source>
        <dbReference type="ARBA" id="ARBA00022737"/>
    </source>
</evidence>
<keyword evidence="2" id="KW-0677">Repeat</keyword>
<evidence type="ECO:0000256" key="5">
    <source>
        <dbReference type="PROSITE-ProRule" id="PRU00042"/>
    </source>
</evidence>
<protein>
    <recommendedName>
        <fullName evidence="6">C2H2-type domain-containing protein</fullName>
    </recommendedName>
</protein>
<gene>
    <name evidence="7" type="ORF">IPOD504_LOCUS17703</name>
</gene>
<dbReference type="Pfam" id="PF13894">
    <property type="entry name" value="zf-C2H2_4"/>
    <property type="match status" value="1"/>
</dbReference>
<comment type="caution">
    <text evidence="7">The sequence shown here is derived from an EMBL/GenBank/DDBJ whole genome shotgun (WGS) entry which is preliminary data.</text>
</comment>
<keyword evidence="4" id="KW-0862">Zinc</keyword>
<dbReference type="Proteomes" id="UP000837857">
    <property type="component" value="Unassembled WGS sequence"/>
</dbReference>
<dbReference type="Pfam" id="PF00096">
    <property type="entry name" value="zf-C2H2"/>
    <property type="match status" value="1"/>
</dbReference>